<sequence length="162" mass="17275">MKKVKSVTSFALALIFAGSIGIRCTNVQATEILFGNSVEVASKESKLTGADIVAYAKKLTGIPYKSGGTTKAGFDCSGFTMHVFSNFNITLPRTAESQTSKGTVVSKANLRIGDLVFFGSVISHVGIYVGDGNFIHSPKPGSSVKIAELKYMPNYNTARRIL</sequence>
<dbReference type="InterPro" id="IPR000064">
    <property type="entry name" value="NLP_P60_dom"/>
</dbReference>
<keyword evidence="2" id="KW-0645">Protease</keyword>
<dbReference type="SUPFAM" id="SSF54001">
    <property type="entry name" value="Cysteine proteinases"/>
    <property type="match status" value="1"/>
</dbReference>
<proteinExistence type="inferred from homology"/>
<dbReference type="RefSeq" id="WP_125003313.1">
    <property type="nucleotide sequence ID" value="NZ_BHYK01000018.1"/>
</dbReference>
<dbReference type="OrthoDB" id="9808890at2"/>
<evidence type="ECO:0000259" key="5">
    <source>
        <dbReference type="PROSITE" id="PS51935"/>
    </source>
</evidence>
<evidence type="ECO:0000256" key="2">
    <source>
        <dbReference type="ARBA" id="ARBA00022670"/>
    </source>
</evidence>
<dbReference type="GO" id="GO:0006508">
    <property type="term" value="P:proteolysis"/>
    <property type="evidence" value="ECO:0007669"/>
    <property type="project" value="UniProtKB-KW"/>
</dbReference>
<dbReference type="PANTHER" id="PTHR47053:SF1">
    <property type="entry name" value="MUREIN DD-ENDOPEPTIDASE MEPH-RELATED"/>
    <property type="match status" value="1"/>
</dbReference>
<dbReference type="Proteomes" id="UP000287872">
    <property type="component" value="Unassembled WGS sequence"/>
</dbReference>
<keyword evidence="3" id="KW-0378">Hydrolase</keyword>
<dbReference type="Pfam" id="PF00877">
    <property type="entry name" value="NLPC_P60"/>
    <property type="match status" value="1"/>
</dbReference>
<dbReference type="Gene3D" id="3.90.1720.10">
    <property type="entry name" value="endopeptidase domain like (from Nostoc punctiforme)"/>
    <property type="match status" value="1"/>
</dbReference>
<keyword evidence="4" id="KW-0788">Thiol protease</keyword>
<dbReference type="InterPro" id="IPR051202">
    <property type="entry name" value="Peptidase_C40"/>
</dbReference>
<name>A0A401UPL7_9CLOT</name>
<keyword evidence="7" id="KW-1185">Reference proteome</keyword>
<evidence type="ECO:0000313" key="7">
    <source>
        <dbReference type="Proteomes" id="UP000287872"/>
    </source>
</evidence>
<reference evidence="6 7" key="1">
    <citation type="submission" date="2018-11" db="EMBL/GenBank/DDBJ databases">
        <title>Genome sequencing and assembly of Clostridium tagluense strain A121.</title>
        <authorList>
            <person name="Murakami T."/>
            <person name="Segawa T."/>
            <person name="Shcherbakova V.A."/>
            <person name="Mori H."/>
            <person name="Yoshimura Y."/>
        </authorList>
    </citation>
    <scope>NUCLEOTIDE SEQUENCE [LARGE SCALE GENOMIC DNA]</scope>
    <source>
        <strain evidence="6 7">A121</strain>
    </source>
</reference>
<gene>
    <name evidence="6" type="ORF">Ctaglu_30900</name>
</gene>
<dbReference type="EMBL" id="BHYK01000018">
    <property type="protein sequence ID" value="GCD11467.1"/>
    <property type="molecule type" value="Genomic_DNA"/>
</dbReference>
<feature type="domain" description="NlpC/P60" evidence="5">
    <location>
        <begin position="46"/>
        <end position="162"/>
    </location>
</feature>
<dbReference type="GO" id="GO:0008234">
    <property type="term" value="F:cysteine-type peptidase activity"/>
    <property type="evidence" value="ECO:0007669"/>
    <property type="project" value="UniProtKB-KW"/>
</dbReference>
<comment type="similarity">
    <text evidence="1">Belongs to the peptidase C40 family.</text>
</comment>
<comment type="caution">
    <text evidence="6">The sequence shown here is derived from an EMBL/GenBank/DDBJ whole genome shotgun (WGS) entry which is preliminary data.</text>
</comment>
<evidence type="ECO:0000256" key="4">
    <source>
        <dbReference type="ARBA" id="ARBA00022807"/>
    </source>
</evidence>
<accession>A0A401UPL7</accession>
<dbReference type="PANTHER" id="PTHR47053">
    <property type="entry name" value="MUREIN DD-ENDOPEPTIDASE MEPH-RELATED"/>
    <property type="match status" value="1"/>
</dbReference>
<evidence type="ECO:0000256" key="1">
    <source>
        <dbReference type="ARBA" id="ARBA00007074"/>
    </source>
</evidence>
<protein>
    <recommendedName>
        <fullName evidence="5">NlpC/P60 domain-containing protein</fullName>
    </recommendedName>
</protein>
<evidence type="ECO:0000313" key="6">
    <source>
        <dbReference type="EMBL" id="GCD11467.1"/>
    </source>
</evidence>
<dbReference type="PROSITE" id="PS51935">
    <property type="entry name" value="NLPC_P60"/>
    <property type="match status" value="1"/>
</dbReference>
<organism evidence="6 7">
    <name type="scientific">Clostridium tagluense</name>
    <dbReference type="NCBI Taxonomy" id="360422"/>
    <lineage>
        <taxon>Bacteria</taxon>
        <taxon>Bacillati</taxon>
        <taxon>Bacillota</taxon>
        <taxon>Clostridia</taxon>
        <taxon>Eubacteriales</taxon>
        <taxon>Clostridiaceae</taxon>
        <taxon>Clostridium</taxon>
    </lineage>
</organism>
<evidence type="ECO:0000256" key="3">
    <source>
        <dbReference type="ARBA" id="ARBA00022801"/>
    </source>
</evidence>
<dbReference type="AlphaFoldDB" id="A0A401UPL7"/>
<dbReference type="InterPro" id="IPR038765">
    <property type="entry name" value="Papain-like_cys_pep_sf"/>
</dbReference>